<comment type="caution">
    <text evidence="8">The sequence shown here is derived from an EMBL/GenBank/DDBJ whole genome shotgun (WGS) entry which is preliminary data.</text>
</comment>
<protein>
    <recommendedName>
        <fullName evidence="7">D,D-heptose 1,7-bisphosphate phosphatase</fullName>
    </recommendedName>
</protein>
<dbReference type="InterPro" id="IPR006549">
    <property type="entry name" value="HAD-SF_hydro_IIIA"/>
</dbReference>
<reference evidence="8 9" key="1">
    <citation type="submission" date="2019-06" db="EMBL/GenBank/DDBJ databases">
        <title>Whole genome shotgun sequence of Nitrobacter winogradskyi NBRC 14297.</title>
        <authorList>
            <person name="Hosoyama A."/>
            <person name="Uohara A."/>
            <person name="Ohji S."/>
            <person name="Ichikawa N."/>
        </authorList>
    </citation>
    <scope>NUCLEOTIDE SEQUENCE [LARGE SCALE GENOMIC DNA]</scope>
    <source>
        <strain evidence="8 9">NBRC 14297</strain>
    </source>
</reference>
<sequence length="184" mass="20578">MRRADIVPASGPAAFLDRDGVINHDDCYMGTQDRIRWMPGVAPAIRRLNEAGYFVFIFTNQSGIARGFFSEDNVRDLHLWMQSHLASQGARIDDFRYCPHHPDGTVAGYLEDHPWRKPKPGMILDLMRHWPVLRQGSFAIGDRDSDIKAATDSGIPGFLFPGGDLDAFVARVLAEISDAITPRI</sequence>
<dbReference type="Gene3D" id="3.40.50.1000">
    <property type="entry name" value="HAD superfamily/HAD-like"/>
    <property type="match status" value="1"/>
</dbReference>
<evidence type="ECO:0000256" key="5">
    <source>
        <dbReference type="ARBA" id="ARBA00022801"/>
    </source>
</evidence>
<dbReference type="GO" id="GO:0046872">
    <property type="term" value="F:metal ion binding"/>
    <property type="evidence" value="ECO:0007669"/>
    <property type="project" value="UniProtKB-KW"/>
</dbReference>
<dbReference type="PANTHER" id="PTHR42891">
    <property type="entry name" value="D-GLYCERO-BETA-D-MANNO-HEPTOSE-1,7-BISPHOSPHATE 7-PHOSPHATASE"/>
    <property type="match status" value="1"/>
</dbReference>
<evidence type="ECO:0000256" key="1">
    <source>
        <dbReference type="ARBA" id="ARBA00004496"/>
    </source>
</evidence>
<dbReference type="NCBIfam" id="TIGR01662">
    <property type="entry name" value="HAD-SF-IIIA"/>
    <property type="match status" value="1"/>
</dbReference>
<dbReference type="GO" id="GO:0005737">
    <property type="term" value="C:cytoplasm"/>
    <property type="evidence" value="ECO:0007669"/>
    <property type="project" value="UniProtKB-SubCell"/>
</dbReference>
<dbReference type="InterPro" id="IPR004446">
    <property type="entry name" value="Heptose_bisP_phosphatase"/>
</dbReference>
<evidence type="ECO:0000256" key="7">
    <source>
        <dbReference type="ARBA" id="ARBA00031828"/>
    </source>
</evidence>
<dbReference type="GO" id="GO:0005975">
    <property type="term" value="P:carbohydrate metabolic process"/>
    <property type="evidence" value="ECO:0007669"/>
    <property type="project" value="InterPro"/>
</dbReference>
<comment type="subcellular location">
    <subcellularLocation>
        <location evidence="1">Cytoplasm</location>
    </subcellularLocation>
</comment>
<dbReference type="SUPFAM" id="SSF56784">
    <property type="entry name" value="HAD-like"/>
    <property type="match status" value="1"/>
</dbReference>
<dbReference type="NCBIfam" id="TIGR01656">
    <property type="entry name" value="Histidinol-ppas"/>
    <property type="match status" value="1"/>
</dbReference>
<evidence type="ECO:0000256" key="4">
    <source>
        <dbReference type="ARBA" id="ARBA00022723"/>
    </source>
</evidence>
<dbReference type="AlphaFoldDB" id="A0A4Y3W6K2"/>
<evidence type="ECO:0000313" key="9">
    <source>
        <dbReference type="Proteomes" id="UP000318825"/>
    </source>
</evidence>
<organism evidence="8 9">
    <name type="scientific">Nitrobacter winogradskyi</name>
    <name type="common">Nitrobacter agilis</name>
    <dbReference type="NCBI Taxonomy" id="913"/>
    <lineage>
        <taxon>Bacteria</taxon>
        <taxon>Pseudomonadati</taxon>
        <taxon>Pseudomonadota</taxon>
        <taxon>Alphaproteobacteria</taxon>
        <taxon>Hyphomicrobiales</taxon>
        <taxon>Nitrobacteraceae</taxon>
        <taxon>Nitrobacter</taxon>
    </lineage>
</organism>
<dbReference type="PANTHER" id="PTHR42891:SF1">
    <property type="entry name" value="D-GLYCERO-BETA-D-MANNO-HEPTOSE-1,7-BISPHOSPHATE 7-PHOSPHATASE"/>
    <property type="match status" value="1"/>
</dbReference>
<keyword evidence="5" id="KW-0378">Hydrolase</keyword>
<evidence type="ECO:0000313" key="8">
    <source>
        <dbReference type="EMBL" id="GEC14155.1"/>
    </source>
</evidence>
<evidence type="ECO:0000256" key="3">
    <source>
        <dbReference type="ARBA" id="ARBA00022490"/>
    </source>
</evidence>
<dbReference type="GO" id="GO:0016791">
    <property type="term" value="F:phosphatase activity"/>
    <property type="evidence" value="ECO:0007669"/>
    <property type="project" value="InterPro"/>
</dbReference>
<dbReference type="InterPro" id="IPR036412">
    <property type="entry name" value="HAD-like_sf"/>
</dbReference>
<keyword evidence="3" id="KW-0963">Cytoplasm</keyword>
<dbReference type="RefSeq" id="WP_141381749.1">
    <property type="nucleotide sequence ID" value="NZ_BJNF01000002.1"/>
</dbReference>
<dbReference type="InterPro" id="IPR023214">
    <property type="entry name" value="HAD_sf"/>
</dbReference>
<keyword evidence="4" id="KW-0479">Metal-binding</keyword>
<accession>A0A4Y3W6K2</accession>
<name>A0A4Y3W6K2_NITWI</name>
<evidence type="ECO:0000256" key="2">
    <source>
        <dbReference type="ARBA" id="ARBA00005628"/>
    </source>
</evidence>
<dbReference type="CDD" id="cd07503">
    <property type="entry name" value="HAD_HisB-N"/>
    <property type="match status" value="1"/>
</dbReference>
<dbReference type="EMBL" id="BJNF01000002">
    <property type="protein sequence ID" value="GEC14155.1"/>
    <property type="molecule type" value="Genomic_DNA"/>
</dbReference>
<comment type="similarity">
    <text evidence="2">Belongs to the GmhB family.</text>
</comment>
<dbReference type="OrthoDB" id="9814110at2"/>
<dbReference type="InterPro" id="IPR006543">
    <property type="entry name" value="Histidinol-phos"/>
</dbReference>
<evidence type="ECO:0000256" key="6">
    <source>
        <dbReference type="ARBA" id="ARBA00023277"/>
    </source>
</evidence>
<dbReference type="Proteomes" id="UP000318825">
    <property type="component" value="Unassembled WGS sequence"/>
</dbReference>
<dbReference type="Pfam" id="PF13242">
    <property type="entry name" value="Hydrolase_like"/>
    <property type="match status" value="1"/>
</dbReference>
<gene>
    <name evidence="8" type="ORF">NWI01_00470</name>
</gene>
<proteinExistence type="inferred from homology"/>
<keyword evidence="6" id="KW-0119">Carbohydrate metabolism</keyword>